<dbReference type="Proteomes" id="UP000651728">
    <property type="component" value="Unassembled WGS sequence"/>
</dbReference>
<feature type="transmembrane region" description="Helical" evidence="2">
    <location>
        <begin position="440"/>
        <end position="461"/>
    </location>
</feature>
<feature type="region of interest" description="Disordered" evidence="1">
    <location>
        <begin position="219"/>
        <end position="290"/>
    </location>
</feature>
<feature type="transmembrane region" description="Helical" evidence="2">
    <location>
        <begin position="617"/>
        <end position="639"/>
    </location>
</feature>
<feature type="transmembrane region" description="Helical" evidence="2">
    <location>
        <begin position="716"/>
        <end position="733"/>
    </location>
</feature>
<feature type="transmembrane region" description="Helical" evidence="2">
    <location>
        <begin position="494"/>
        <end position="515"/>
    </location>
</feature>
<sequence>MRVLLAVLLMLLVAALIVPFSTGPASAETRPAGGTVPAGGTLPTGATGPVGRVVVIGVPGLRWADLDPERTPTLWALADRGSTASLSTRAVPPEGLPVTCPAAGWLTVSAGQRAASPGSGCGAIPAPIAAADGTASVPGWPALVAAQQSSPFRARLGLLAGAVTAAGGKVAAIGPGAALAAADGSGRVAAYAATPAALPDLAPYALVVAEAGEITRAWTESREAGPPDAQSTTPTTQAASQATPSTTQPVPGASAAQSTVSTTRAAPSTTSAGGEREPADLDGEARRAAVSAADRTVGEVLAKVPQGATVLVAGISDSGSVAHLHVAIASGGPYGRGWLTAASTRQRALVTITDITATVTHLLGIPAPEGVVGRAWSAGGAAPNAAGAVRGLADADLASQVLREVREPFFIALVSAQLPFYGLAAIVVRRHRRMLTATRVVATVSAALPVSIFLAQLVPWWSFRHPMPALLGTIVAFAALVAGLAYAGPWRGRVLGPPAVVAGVSSLALLADVVTGSRLQVNAVAGYEPVTGGRFYGFGNMAFAVYSTGTILLLAAVAHGLRRRPRLAVTVCVAYGLLAIAGDGWPTWGADFGGVPSFVLGVAVCVLMAAGRRVSVLRLGVIGLAGAVLISLIAVADWLRPADQRTHLGAFVQQVVGGDGGSVVGRKLGAMLHTLGNLPLTLLSVVALAFLFLVLARPSRWGAAALSLAYARAPELRAGLIGALTAAFAGFLLNDSGIAIPAMALTVAVPLTLAASVHALQLAPPTTAARSSAPAEATAPPTA</sequence>
<feature type="signal peptide" evidence="3">
    <location>
        <begin position="1"/>
        <end position="27"/>
    </location>
</feature>
<keyword evidence="3" id="KW-0732">Signal</keyword>
<feature type="compositionally biased region" description="Low complexity" evidence="1">
    <location>
        <begin position="258"/>
        <end position="272"/>
    </location>
</feature>
<feature type="compositionally biased region" description="Low complexity" evidence="1">
    <location>
        <begin position="229"/>
        <end position="249"/>
    </location>
</feature>
<keyword evidence="2" id="KW-0472">Membrane</keyword>
<feature type="transmembrane region" description="Helical" evidence="2">
    <location>
        <begin position="567"/>
        <end position="586"/>
    </location>
</feature>
<feature type="transmembrane region" description="Helical" evidence="2">
    <location>
        <begin position="467"/>
        <end position="487"/>
    </location>
</feature>
<evidence type="ECO:0000256" key="2">
    <source>
        <dbReference type="SAM" id="Phobius"/>
    </source>
</evidence>
<keyword evidence="2" id="KW-1133">Transmembrane helix</keyword>
<gene>
    <name evidence="4" type="ORF">Mam01_17450</name>
</gene>
<evidence type="ECO:0000256" key="1">
    <source>
        <dbReference type="SAM" id="MobiDB-lite"/>
    </source>
</evidence>
<protein>
    <recommendedName>
        <fullName evidence="6">MFS transporter</fullName>
    </recommendedName>
</protein>
<feature type="transmembrane region" description="Helical" evidence="2">
    <location>
        <begin position="739"/>
        <end position="760"/>
    </location>
</feature>
<dbReference type="EMBL" id="BOOB01000013">
    <property type="protein sequence ID" value="GIH31581.1"/>
    <property type="molecule type" value="Genomic_DNA"/>
</dbReference>
<evidence type="ECO:0000313" key="4">
    <source>
        <dbReference type="EMBL" id="GIH31581.1"/>
    </source>
</evidence>
<organism evidence="4 5">
    <name type="scientific">Microbispora amethystogenes</name>
    <dbReference type="NCBI Taxonomy" id="1427754"/>
    <lineage>
        <taxon>Bacteria</taxon>
        <taxon>Bacillati</taxon>
        <taxon>Actinomycetota</taxon>
        <taxon>Actinomycetes</taxon>
        <taxon>Streptosporangiales</taxon>
        <taxon>Streptosporangiaceae</taxon>
        <taxon>Microbispora</taxon>
    </lineage>
</organism>
<evidence type="ECO:0000256" key="3">
    <source>
        <dbReference type="SAM" id="SignalP"/>
    </source>
</evidence>
<dbReference type="SUPFAM" id="SSF53649">
    <property type="entry name" value="Alkaline phosphatase-like"/>
    <property type="match status" value="1"/>
</dbReference>
<dbReference type="InterPro" id="IPR017850">
    <property type="entry name" value="Alkaline_phosphatase_core_sf"/>
</dbReference>
<accession>A0ABQ4F9S6</accession>
<feature type="compositionally biased region" description="Basic and acidic residues" evidence="1">
    <location>
        <begin position="274"/>
        <end position="287"/>
    </location>
</feature>
<keyword evidence="2" id="KW-0812">Transmembrane</keyword>
<feature type="compositionally biased region" description="Low complexity" evidence="1">
    <location>
        <begin position="31"/>
        <end position="44"/>
    </location>
</feature>
<feature type="transmembrane region" description="Helical" evidence="2">
    <location>
        <begin position="535"/>
        <end position="555"/>
    </location>
</feature>
<name>A0ABQ4F9S6_9ACTN</name>
<proteinExistence type="predicted"/>
<evidence type="ECO:0000313" key="5">
    <source>
        <dbReference type="Proteomes" id="UP000651728"/>
    </source>
</evidence>
<feature type="transmembrane region" description="Helical" evidence="2">
    <location>
        <begin position="409"/>
        <end position="428"/>
    </location>
</feature>
<keyword evidence="5" id="KW-1185">Reference proteome</keyword>
<comment type="caution">
    <text evidence="4">The sequence shown here is derived from an EMBL/GenBank/DDBJ whole genome shotgun (WGS) entry which is preliminary data.</text>
</comment>
<feature type="chain" id="PRO_5045354793" description="MFS transporter" evidence="3">
    <location>
        <begin position="28"/>
        <end position="783"/>
    </location>
</feature>
<feature type="transmembrane region" description="Helical" evidence="2">
    <location>
        <begin position="678"/>
        <end position="696"/>
    </location>
</feature>
<dbReference type="Gene3D" id="3.40.720.10">
    <property type="entry name" value="Alkaline Phosphatase, subunit A"/>
    <property type="match status" value="1"/>
</dbReference>
<evidence type="ECO:0008006" key="6">
    <source>
        <dbReference type="Google" id="ProtNLM"/>
    </source>
</evidence>
<feature type="transmembrane region" description="Helical" evidence="2">
    <location>
        <begin position="592"/>
        <end position="610"/>
    </location>
</feature>
<feature type="region of interest" description="Disordered" evidence="1">
    <location>
        <begin position="24"/>
        <end position="44"/>
    </location>
</feature>
<reference evidence="4 5" key="1">
    <citation type="submission" date="2021-01" db="EMBL/GenBank/DDBJ databases">
        <title>Whole genome shotgun sequence of Microbispora amethystogenes NBRC 101907.</title>
        <authorList>
            <person name="Komaki H."/>
            <person name="Tamura T."/>
        </authorList>
    </citation>
    <scope>NUCLEOTIDE SEQUENCE [LARGE SCALE GENOMIC DNA]</scope>
    <source>
        <strain evidence="4 5">NBRC 101907</strain>
    </source>
</reference>